<evidence type="ECO:0000313" key="5">
    <source>
        <dbReference type="Proteomes" id="UP000541109"/>
    </source>
</evidence>
<comment type="caution">
    <text evidence="4">The sequence shown here is derived from an EMBL/GenBank/DDBJ whole genome shotgun (WGS) entry which is preliminary data.</text>
</comment>
<evidence type="ECO:0000313" key="3">
    <source>
        <dbReference type="EMBL" id="MBA5778088.1"/>
    </source>
</evidence>
<name>A0A839AG74_9HYPH</name>
<evidence type="ECO:0000313" key="1">
    <source>
        <dbReference type="EMBL" id="MBA5777463.1"/>
    </source>
</evidence>
<gene>
    <name evidence="1" type="ORF">H2509_10035</name>
    <name evidence="2" type="ORF">H2509_10225</name>
    <name evidence="3" type="ORF">H2509_13240</name>
    <name evidence="4" type="ORF">H2509_13475</name>
</gene>
<evidence type="ECO:0000313" key="4">
    <source>
        <dbReference type="EMBL" id="MBA5778135.1"/>
    </source>
</evidence>
<organism evidence="4 5">
    <name type="scientific">Stappia albiluteola</name>
    <dbReference type="NCBI Taxonomy" id="2758565"/>
    <lineage>
        <taxon>Bacteria</taxon>
        <taxon>Pseudomonadati</taxon>
        <taxon>Pseudomonadota</taxon>
        <taxon>Alphaproteobacteria</taxon>
        <taxon>Hyphomicrobiales</taxon>
        <taxon>Stappiaceae</taxon>
        <taxon>Stappia</taxon>
    </lineage>
</organism>
<proteinExistence type="predicted"/>
<dbReference type="EMBL" id="JACFXV010000056">
    <property type="protein sequence ID" value="MBA5778135.1"/>
    <property type="molecule type" value="Genomic_DNA"/>
</dbReference>
<dbReference type="InterPro" id="IPR021874">
    <property type="entry name" value="Phage_Mu_Gp27"/>
</dbReference>
<dbReference type="Pfam" id="PF11985">
    <property type="entry name" value="Phage_Mu_Gp27"/>
    <property type="match status" value="1"/>
</dbReference>
<sequence length="194" mass="21299">MVAPEAGGRREGRGRLSTMEMLPEEADADLAWVNQELRDGKRPQVAILAEFNARLADLGIGSISKGAFSRYSVRKARQWREYDERLRLSTALAEAMGPDGADKMTVAISERIKMAADELLSRGDLSAKEINALASANRAAITAQRHSAELRRLLQAEFDERMKKAAEDVAEVARKAGVSQETMAEINRRLMGGA</sequence>
<keyword evidence="5" id="KW-1185">Reference proteome</keyword>
<accession>A0A839AG74</accession>
<dbReference type="EMBL" id="JACFXV010000051">
    <property type="protein sequence ID" value="MBA5777501.1"/>
    <property type="molecule type" value="Genomic_DNA"/>
</dbReference>
<dbReference type="EMBL" id="JACFXV010000055">
    <property type="protein sequence ID" value="MBA5778088.1"/>
    <property type="molecule type" value="Genomic_DNA"/>
</dbReference>
<protein>
    <submittedName>
        <fullName evidence="4">DUF3486 family protein</fullName>
    </submittedName>
</protein>
<dbReference type="RefSeq" id="WP_182164896.1">
    <property type="nucleotide sequence ID" value="NZ_JACFXV010000050.1"/>
</dbReference>
<dbReference type="AlphaFoldDB" id="A0A839AG74"/>
<evidence type="ECO:0000313" key="2">
    <source>
        <dbReference type="EMBL" id="MBA5777501.1"/>
    </source>
</evidence>
<reference evidence="4 5" key="1">
    <citation type="submission" date="2020-07" db="EMBL/GenBank/DDBJ databases">
        <title>Stappia sp., F7233, whole genome shotgun sequencing project.</title>
        <authorList>
            <person name="Jiang S."/>
            <person name="Liu Z.W."/>
            <person name="Du Z.J."/>
        </authorList>
    </citation>
    <scope>NUCLEOTIDE SEQUENCE [LARGE SCALE GENOMIC DNA]</scope>
    <source>
        <strain evidence="4 5">F7233</strain>
    </source>
</reference>
<dbReference type="EMBL" id="JACFXV010000050">
    <property type="protein sequence ID" value="MBA5777463.1"/>
    <property type="molecule type" value="Genomic_DNA"/>
</dbReference>
<dbReference type="Proteomes" id="UP000541109">
    <property type="component" value="Unassembled WGS sequence"/>
</dbReference>